<dbReference type="Pfam" id="PF01381">
    <property type="entry name" value="HTH_3"/>
    <property type="match status" value="1"/>
</dbReference>
<dbReference type="AlphaFoldDB" id="A0A0C1ZHX3"/>
<organism evidence="2 3">
    <name type="scientific">Vibrio owensii CAIM 1854 = LMG 25443</name>
    <dbReference type="NCBI Taxonomy" id="1229493"/>
    <lineage>
        <taxon>Bacteria</taxon>
        <taxon>Pseudomonadati</taxon>
        <taxon>Pseudomonadota</taxon>
        <taxon>Gammaproteobacteria</taxon>
        <taxon>Vibrionales</taxon>
        <taxon>Vibrionaceae</taxon>
        <taxon>Vibrio</taxon>
    </lineage>
</organism>
<accession>A0A0C1ZHX3</accession>
<dbReference type="GO" id="GO:0003677">
    <property type="term" value="F:DNA binding"/>
    <property type="evidence" value="ECO:0007669"/>
    <property type="project" value="InterPro"/>
</dbReference>
<sequence length="166" mass="18608">MGAIMSNNNKSSKESINDVVHRLRNNRKQLSSSYGTTSNDNVRPDTIRLRVRPSQRASKKTPTPKAIERTKIVNQIVKQLLFGDLTQGQALKELRINVLGLKQDVYAKLVDVSRKTLSDIENDRGNYKTDILNKVFKPFGLRVGLIPSSTSMLNSLLNSDKSPVDE</sequence>
<evidence type="ECO:0000313" key="2">
    <source>
        <dbReference type="EMBL" id="KIF52756.1"/>
    </source>
</evidence>
<dbReference type="Gene3D" id="1.10.260.40">
    <property type="entry name" value="lambda repressor-like DNA-binding domains"/>
    <property type="match status" value="1"/>
</dbReference>
<dbReference type="InterPro" id="IPR010982">
    <property type="entry name" value="Lambda_DNA-bd_dom_sf"/>
</dbReference>
<gene>
    <name evidence="2" type="ORF">H735_12685</name>
</gene>
<feature type="domain" description="HTH cro/C1-type" evidence="1">
    <location>
        <begin position="91"/>
        <end position="146"/>
    </location>
</feature>
<dbReference type="SUPFAM" id="SSF47413">
    <property type="entry name" value="lambda repressor-like DNA-binding domains"/>
    <property type="match status" value="1"/>
</dbReference>
<evidence type="ECO:0000259" key="1">
    <source>
        <dbReference type="PROSITE" id="PS50943"/>
    </source>
</evidence>
<dbReference type="Proteomes" id="UP000031586">
    <property type="component" value="Unassembled WGS sequence"/>
</dbReference>
<reference evidence="2 3" key="1">
    <citation type="submission" date="2014-07" db="EMBL/GenBank/DDBJ databases">
        <title>Unique and conserved regions in Vibrio harveyi and related species in comparison with the shrimp pathogen Vibrio harveyi CAIM 1792.</title>
        <authorList>
            <person name="Espinoza-Valles I."/>
            <person name="Vora G."/>
            <person name="Leekitcharoenphon P."/>
            <person name="Ussery D."/>
            <person name="Hoj L."/>
            <person name="Gomez-Gil B."/>
        </authorList>
    </citation>
    <scope>NUCLEOTIDE SEQUENCE [LARGE SCALE GENOMIC DNA]</scope>
    <source>
        <strain evidence="3">CAIM 1854 / LMG 25443</strain>
    </source>
</reference>
<proteinExistence type="predicted"/>
<dbReference type="CDD" id="cd00093">
    <property type="entry name" value="HTH_XRE"/>
    <property type="match status" value="1"/>
</dbReference>
<protein>
    <recommendedName>
        <fullName evidence="1">HTH cro/C1-type domain-containing protein</fullName>
    </recommendedName>
</protein>
<evidence type="ECO:0000313" key="3">
    <source>
        <dbReference type="Proteomes" id="UP000031586"/>
    </source>
</evidence>
<dbReference type="EMBL" id="JPRD01000019">
    <property type="protein sequence ID" value="KIF52756.1"/>
    <property type="molecule type" value="Genomic_DNA"/>
</dbReference>
<dbReference type="InterPro" id="IPR001387">
    <property type="entry name" value="Cro/C1-type_HTH"/>
</dbReference>
<name>A0A0C1ZHX3_9VIBR</name>
<dbReference type="PATRIC" id="fig|1229493.5.peg.1646"/>
<dbReference type="PROSITE" id="PS50943">
    <property type="entry name" value="HTH_CROC1"/>
    <property type="match status" value="1"/>
</dbReference>
<comment type="caution">
    <text evidence="2">The sequence shown here is derived from an EMBL/GenBank/DDBJ whole genome shotgun (WGS) entry which is preliminary data.</text>
</comment>